<proteinExistence type="predicted"/>
<evidence type="ECO:0000313" key="1">
    <source>
        <dbReference type="EMBL" id="GAI68136.1"/>
    </source>
</evidence>
<dbReference type="EMBL" id="BARW01000705">
    <property type="protein sequence ID" value="GAI68136.1"/>
    <property type="molecule type" value="Genomic_DNA"/>
</dbReference>
<dbReference type="AlphaFoldDB" id="X1RME7"/>
<sequence length="76" mass="8785">MSEKELIAEIKKTLTKIAGNDPSWRLVLGRETLSATEVIQRLGNDRKLRKFVVTHYVGLAVEMEKRGREKRFGEEK</sequence>
<reference evidence="1" key="1">
    <citation type="journal article" date="2014" name="Front. Microbiol.">
        <title>High frequency of phylogenetically diverse reductive dehalogenase-homologous genes in deep subseafloor sedimentary metagenomes.</title>
        <authorList>
            <person name="Kawai M."/>
            <person name="Futagami T."/>
            <person name="Toyoda A."/>
            <person name="Takaki Y."/>
            <person name="Nishi S."/>
            <person name="Hori S."/>
            <person name="Arai W."/>
            <person name="Tsubouchi T."/>
            <person name="Morono Y."/>
            <person name="Uchiyama I."/>
            <person name="Ito T."/>
            <person name="Fujiyama A."/>
            <person name="Inagaki F."/>
            <person name="Takami H."/>
        </authorList>
    </citation>
    <scope>NUCLEOTIDE SEQUENCE</scope>
    <source>
        <strain evidence="1">Expedition CK06-06</strain>
    </source>
</reference>
<organism evidence="1">
    <name type="scientific">marine sediment metagenome</name>
    <dbReference type="NCBI Taxonomy" id="412755"/>
    <lineage>
        <taxon>unclassified sequences</taxon>
        <taxon>metagenomes</taxon>
        <taxon>ecological metagenomes</taxon>
    </lineage>
</organism>
<comment type="caution">
    <text evidence="1">The sequence shown here is derived from an EMBL/GenBank/DDBJ whole genome shotgun (WGS) entry which is preliminary data.</text>
</comment>
<accession>X1RME7</accession>
<name>X1RME7_9ZZZZ</name>
<gene>
    <name evidence="1" type="ORF">S12H4_02736</name>
</gene>
<protein>
    <submittedName>
        <fullName evidence="1">Uncharacterized protein</fullName>
    </submittedName>
</protein>